<dbReference type="GO" id="GO:0007165">
    <property type="term" value="P:signal transduction"/>
    <property type="evidence" value="ECO:0007669"/>
    <property type="project" value="InterPro"/>
</dbReference>
<dbReference type="PANTHER" id="PTHR10131">
    <property type="entry name" value="TNF RECEPTOR ASSOCIATED FACTOR"/>
    <property type="match status" value="1"/>
</dbReference>
<feature type="compositionally biased region" description="Polar residues" evidence="8">
    <location>
        <begin position="402"/>
        <end position="415"/>
    </location>
</feature>
<dbReference type="PIRSF" id="PIRSF015614">
    <property type="entry name" value="TRAF"/>
    <property type="match status" value="1"/>
</dbReference>
<gene>
    <name evidence="12" type="primary">Traf5</name>
    <name evidence="12" type="ORF">AWC38_SpisGene7768</name>
</gene>
<evidence type="ECO:0000259" key="11">
    <source>
        <dbReference type="PROSITE" id="PS50145"/>
    </source>
</evidence>
<dbReference type="SMART" id="SM00184">
    <property type="entry name" value="RING"/>
    <property type="match status" value="1"/>
</dbReference>
<dbReference type="InterPro" id="IPR049342">
    <property type="entry name" value="TRAF1-6_MATH_dom"/>
</dbReference>
<dbReference type="InterPro" id="IPR012227">
    <property type="entry name" value="TNF_rcpt-assoc_TRAF_met"/>
</dbReference>
<dbReference type="PROSITE" id="PS50144">
    <property type="entry name" value="MATH"/>
    <property type="match status" value="1"/>
</dbReference>
<evidence type="ECO:0000313" key="13">
    <source>
        <dbReference type="Proteomes" id="UP000225706"/>
    </source>
</evidence>
<dbReference type="Proteomes" id="UP000225706">
    <property type="component" value="Unassembled WGS sequence"/>
</dbReference>
<evidence type="ECO:0000256" key="1">
    <source>
        <dbReference type="ARBA" id="ARBA00004496"/>
    </source>
</evidence>
<dbReference type="GO" id="GO:0005737">
    <property type="term" value="C:cytoplasm"/>
    <property type="evidence" value="ECO:0007669"/>
    <property type="project" value="UniProtKB-SubCell"/>
</dbReference>
<keyword evidence="4" id="KW-0677">Repeat</keyword>
<keyword evidence="3 7" id="KW-0479">Metal-binding</keyword>
<dbReference type="GO" id="GO:0005164">
    <property type="term" value="F:tumor necrosis factor receptor binding"/>
    <property type="evidence" value="ECO:0007669"/>
    <property type="project" value="TreeGrafter"/>
</dbReference>
<dbReference type="AlphaFoldDB" id="A0A2B4SEM9"/>
<evidence type="ECO:0000256" key="3">
    <source>
        <dbReference type="ARBA" id="ARBA00022723"/>
    </source>
</evidence>
<feature type="domain" description="MATH" evidence="10">
    <location>
        <begin position="422"/>
        <end position="575"/>
    </location>
</feature>
<keyword evidence="6 7" id="KW-0862">Zinc</keyword>
<comment type="subcellular location">
    <subcellularLocation>
        <location evidence="1">Cytoplasm</location>
    </subcellularLocation>
</comment>
<evidence type="ECO:0000313" key="12">
    <source>
        <dbReference type="EMBL" id="PFX27503.1"/>
    </source>
</evidence>
<dbReference type="SUPFAM" id="SSF57850">
    <property type="entry name" value="RING/U-box"/>
    <property type="match status" value="1"/>
</dbReference>
<feature type="zinc finger region" description="TRAF-type" evidence="7">
    <location>
        <begin position="102"/>
        <end position="146"/>
    </location>
</feature>
<reference evidence="13" key="1">
    <citation type="journal article" date="2017" name="bioRxiv">
        <title>Comparative analysis of the genomes of Stylophora pistillata and Acropora digitifera provides evidence for extensive differences between species of corals.</title>
        <authorList>
            <person name="Voolstra C.R."/>
            <person name="Li Y."/>
            <person name="Liew Y.J."/>
            <person name="Baumgarten S."/>
            <person name="Zoccola D."/>
            <person name="Flot J.-F."/>
            <person name="Tambutte S."/>
            <person name="Allemand D."/>
            <person name="Aranda M."/>
        </authorList>
    </citation>
    <scope>NUCLEOTIDE SEQUENCE [LARGE SCALE GENOMIC DNA]</scope>
</reference>
<keyword evidence="2" id="KW-0963">Cytoplasm</keyword>
<dbReference type="EMBL" id="LSMT01000101">
    <property type="protein sequence ID" value="PFX27503.1"/>
    <property type="molecule type" value="Genomic_DNA"/>
</dbReference>
<feature type="domain" description="RING-type" evidence="9">
    <location>
        <begin position="18"/>
        <end position="56"/>
    </location>
</feature>
<dbReference type="PROSITE" id="PS50145">
    <property type="entry name" value="ZF_TRAF"/>
    <property type="match status" value="2"/>
</dbReference>
<dbReference type="GO" id="GO:0042981">
    <property type="term" value="P:regulation of apoptotic process"/>
    <property type="evidence" value="ECO:0007669"/>
    <property type="project" value="InterPro"/>
</dbReference>
<evidence type="ECO:0000259" key="10">
    <source>
        <dbReference type="PROSITE" id="PS50144"/>
    </source>
</evidence>
<dbReference type="GO" id="GO:0008270">
    <property type="term" value="F:zinc ion binding"/>
    <property type="evidence" value="ECO:0007669"/>
    <property type="project" value="UniProtKB-KW"/>
</dbReference>
<dbReference type="InterPro" id="IPR001841">
    <property type="entry name" value="Znf_RING"/>
</dbReference>
<dbReference type="InterPro" id="IPR018957">
    <property type="entry name" value="Znf_C3HC4_RING-type"/>
</dbReference>
<dbReference type="InterPro" id="IPR013083">
    <property type="entry name" value="Znf_RING/FYVE/PHD"/>
</dbReference>
<evidence type="ECO:0000256" key="6">
    <source>
        <dbReference type="ARBA" id="ARBA00022833"/>
    </source>
</evidence>
<evidence type="ECO:0000259" key="9">
    <source>
        <dbReference type="PROSITE" id="PS50089"/>
    </source>
</evidence>
<dbReference type="Pfam" id="PF00097">
    <property type="entry name" value="zf-C3HC4"/>
    <property type="match status" value="1"/>
</dbReference>
<proteinExistence type="predicted"/>
<dbReference type="InterPro" id="IPR008974">
    <property type="entry name" value="TRAF-like"/>
</dbReference>
<dbReference type="FunFam" id="3.30.40.10:FF:000179">
    <property type="entry name" value="TNF receptor-associated factor"/>
    <property type="match status" value="1"/>
</dbReference>
<dbReference type="PROSITE" id="PS00518">
    <property type="entry name" value="ZF_RING_1"/>
    <property type="match status" value="1"/>
</dbReference>
<keyword evidence="12" id="KW-0675">Receptor</keyword>
<keyword evidence="5 7" id="KW-0863">Zinc-finger</keyword>
<dbReference type="SUPFAM" id="SSF49599">
    <property type="entry name" value="TRAF domain-like"/>
    <property type="match status" value="2"/>
</dbReference>
<keyword evidence="13" id="KW-1185">Reference proteome</keyword>
<dbReference type="PROSITE" id="PS50089">
    <property type="entry name" value="ZF_RING_2"/>
    <property type="match status" value="1"/>
</dbReference>
<feature type="region of interest" description="Disordered" evidence="8">
    <location>
        <begin position="397"/>
        <end position="417"/>
    </location>
</feature>
<dbReference type="STRING" id="50429.A0A2B4SEM9"/>
<dbReference type="InterPro" id="IPR017907">
    <property type="entry name" value="Znf_RING_CS"/>
</dbReference>
<feature type="domain" description="TRAF-type" evidence="11">
    <location>
        <begin position="102"/>
        <end position="146"/>
    </location>
</feature>
<dbReference type="GO" id="GO:0043122">
    <property type="term" value="P:regulation of canonical NF-kappaB signal transduction"/>
    <property type="evidence" value="ECO:0007669"/>
    <property type="project" value="TreeGrafter"/>
</dbReference>
<evidence type="ECO:0000256" key="2">
    <source>
        <dbReference type="ARBA" id="ARBA00022490"/>
    </source>
</evidence>
<feature type="zinc finger region" description="TRAF-type" evidence="7">
    <location>
        <begin position="158"/>
        <end position="215"/>
    </location>
</feature>
<organism evidence="12 13">
    <name type="scientific">Stylophora pistillata</name>
    <name type="common">Smooth cauliflower coral</name>
    <dbReference type="NCBI Taxonomy" id="50429"/>
    <lineage>
        <taxon>Eukaryota</taxon>
        <taxon>Metazoa</taxon>
        <taxon>Cnidaria</taxon>
        <taxon>Anthozoa</taxon>
        <taxon>Hexacorallia</taxon>
        <taxon>Scleractinia</taxon>
        <taxon>Astrocoeniina</taxon>
        <taxon>Pocilloporidae</taxon>
        <taxon>Stylophora</taxon>
    </lineage>
</organism>
<dbReference type="Pfam" id="PF21355">
    <property type="entry name" value="TRAF-mep_MATH"/>
    <property type="match status" value="1"/>
</dbReference>
<evidence type="ECO:0000256" key="4">
    <source>
        <dbReference type="ARBA" id="ARBA00022737"/>
    </source>
</evidence>
<evidence type="ECO:0000256" key="8">
    <source>
        <dbReference type="SAM" id="MobiDB-lite"/>
    </source>
</evidence>
<feature type="domain" description="TRAF-type" evidence="11">
    <location>
        <begin position="158"/>
        <end position="215"/>
    </location>
</feature>
<evidence type="ECO:0000256" key="5">
    <source>
        <dbReference type="ARBA" id="ARBA00022771"/>
    </source>
</evidence>
<dbReference type="Gene3D" id="3.30.40.10">
    <property type="entry name" value="Zinc/RING finger domain, C3HC4 (zinc finger)"/>
    <property type="match status" value="3"/>
</dbReference>
<comment type="caution">
    <text evidence="12">The sequence shown here is derived from an EMBL/GenBank/DDBJ whole genome shotgun (WGS) entry which is preliminary data.</text>
</comment>
<dbReference type="GO" id="GO:0031625">
    <property type="term" value="F:ubiquitin protein ligase binding"/>
    <property type="evidence" value="ECO:0007669"/>
    <property type="project" value="TreeGrafter"/>
</dbReference>
<accession>A0A2B4SEM9</accession>
<dbReference type="InterPro" id="IPR001293">
    <property type="entry name" value="Znf_TRAF"/>
</dbReference>
<dbReference type="PANTHER" id="PTHR10131:SF94">
    <property type="entry name" value="TNF RECEPTOR-ASSOCIATED FACTOR 4"/>
    <property type="match status" value="1"/>
</dbReference>
<dbReference type="InterPro" id="IPR002083">
    <property type="entry name" value="MATH/TRAF_dom"/>
</dbReference>
<dbReference type="Gene3D" id="2.60.210.10">
    <property type="entry name" value="Apoptosis, Tumor Necrosis Factor Receptor Associated Protein 2, Chain A"/>
    <property type="match status" value="1"/>
</dbReference>
<dbReference type="SMART" id="SM00061">
    <property type="entry name" value="MATH"/>
    <property type="match status" value="1"/>
</dbReference>
<dbReference type="Pfam" id="PF02176">
    <property type="entry name" value="zf-TRAF"/>
    <property type="match status" value="2"/>
</dbReference>
<name>A0A2B4SEM9_STYPI</name>
<protein>
    <submittedName>
        <fullName evidence="12">TNF receptor-associated factor 5</fullName>
    </submittedName>
</protein>
<evidence type="ECO:0000256" key="7">
    <source>
        <dbReference type="PROSITE-ProRule" id="PRU00207"/>
    </source>
</evidence>
<sequence>MSSYDYVFLAEVPDEYTCPICSNPMKEPVQTKCGHRFCRLCLEKSMERMQECPIDRGDLDADTPTDIFPDKASERKILDFEVKCPNEIDGCQWTGELRNVEAHEASCDFVKVKCGNVNCSAIVLRWDLQHHKSELCPRRTVSCIYCGAVYVWCLEEEHFDTCQNFPCCCPQRCGVRDVPRSEMETHLELECGHTEVDCKYRHIGCQVKIQRNGLHQHLQANVEVHLNLACERLQMLENETMIGQKELEGLVTTHSQLRELDAAMNDVLQRMNNIERSMKTVTSKLQSKPSNELTLFEARITGNERKGELRDEMMENYRRKQNNLQSEIEAIRQRIHELPTKGSASTDRRLQAGALSKSTLPLPTSVTPWALPLPRPAGVPQNQRRISGVDQLAEMTDDDRFASTTSETQGSSRELPNNRHVGNKFVWKFTQFNDCLQKAKDGSNTYYYSEPFLTGPYGYKMRVELHPNGLSDGLNTHLSIFVRLMKSEYDGILPWPFDKKVTIALIDQQPCPKLRRNIQMCSFPRSSGHLSPCYSRPVEERAQNVAFGFCKFVTQERLKTGRYLVNDTLFFCVEVEALKPLF</sequence>
<dbReference type="OrthoDB" id="5962428at2759"/>